<gene>
    <name evidence="1" type="ORF">AO063_26135</name>
</gene>
<dbReference type="AlphaFoldDB" id="A0A0W0HZQ7"/>
<sequence length="79" mass="8615">MGAAITTGLHLFGRQLGVNLLQQACLVDSQAAVIAGLTYSHVFVFVIFMQRNHPEHGLRAIQASVGLAEYFVPWLTDFG</sequence>
<dbReference type="EMBL" id="LKEF01000015">
    <property type="protein sequence ID" value="KTB66363.1"/>
    <property type="molecule type" value="Genomic_DNA"/>
</dbReference>
<evidence type="ECO:0000313" key="1">
    <source>
        <dbReference type="EMBL" id="KTB66363.1"/>
    </source>
</evidence>
<proteinExistence type="predicted"/>
<organism evidence="1 2">
    <name type="scientific">Pseudomonas fluorescens ICMP 11288</name>
    <dbReference type="NCBI Taxonomy" id="1198309"/>
    <lineage>
        <taxon>Bacteria</taxon>
        <taxon>Pseudomonadati</taxon>
        <taxon>Pseudomonadota</taxon>
        <taxon>Gammaproteobacteria</taxon>
        <taxon>Pseudomonadales</taxon>
        <taxon>Pseudomonadaceae</taxon>
        <taxon>Pseudomonas</taxon>
    </lineage>
</organism>
<protein>
    <submittedName>
        <fullName evidence="1">Uncharacterized protein</fullName>
    </submittedName>
</protein>
<accession>A0A0W0HZQ7</accession>
<comment type="caution">
    <text evidence="1">The sequence shown here is derived from an EMBL/GenBank/DDBJ whole genome shotgun (WGS) entry which is preliminary data.</text>
</comment>
<evidence type="ECO:0000313" key="2">
    <source>
        <dbReference type="Proteomes" id="UP000054197"/>
    </source>
</evidence>
<reference evidence="1 2" key="1">
    <citation type="submission" date="2015-09" db="EMBL/GenBank/DDBJ databases">
        <title>Genome sequence of ICMP 11288.</title>
        <authorList>
            <person name="Visnovsky S."/>
            <person name="Lu A."/>
            <person name="Panda P."/>
            <person name="Pitman A."/>
        </authorList>
    </citation>
    <scope>NUCLEOTIDE SEQUENCE [LARGE SCALE GENOMIC DNA]</scope>
    <source>
        <strain evidence="1 2">ICMP 11288</strain>
    </source>
</reference>
<name>A0A0W0HZQ7_PSEFL</name>
<dbReference type="Proteomes" id="UP000054197">
    <property type="component" value="Unassembled WGS sequence"/>
</dbReference>